<dbReference type="GeneID" id="18260714"/>
<reference evidence="2 3" key="1">
    <citation type="journal article" date="2011" name="Cell">
        <title>Insight into structure and assembly of the nuclear pore complex by utilizing the genome of a eukaryotic thermophile.</title>
        <authorList>
            <person name="Amlacher S."/>
            <person name="Sarges P."/>
            <person name="Flemming D."/>
            <person name="van Noort V."/>
            <person name="Kunze R."/>
            <person name="Devos D.P."/>
            <person name="Arumugam M."/>
            <person name="Bork P."/>
            <person name="Hurt E."/>
        </authorList>
    </citation>
    <scope>NUCLEOTIDE SEQUENCE [LARGE SCALE GENOMIC DNA]</scope>
    <source>
        <strain evidence="3">DSM 1495 / CBS 144.50 / IMI 039719</strain>
    </source>
</reference>
<evidence type="ECO:0000313" key="2">
    <source>
        <dbReference type="EMBL" id="EGS17354.1"/>
    </source>
</evidence>
<dbReference type="RefSeq" id="XP_006696972.1">
    <property type="nucleotide sequence ID" value="XM_006696909.1"/>
</dbReference>
<evidence type="ECO:0000256" key="1">
    <source>
        <dbReference type="SAM" id="MobiDB-lite"/>
    </source>
</evidence>
<accession>G0SGL5</accession>
<evidence type="ECO:0000313" key="3">
    <source>
        <dbReference type="Proteomes" id="UP000008066"/>
    </source>
</evidence>
<feature type="region of interest" description="Disordered" evidence="1">
    <location>
        <begin position="200"/>
        <end position="221"/>
    </location>
</feature>
<dbReference type="KEGG" id="cthr:CTHT_0066760"/>
<organism evidence="3">
    <name type="scientific">Chaetomium thermophilum (strain DSM 1495 / CBS 144.50 / IMI 039719)</name>
    <name type="common">Thermochaetoides thermophila</name>
    <dbReference type="NCBI Taxonomy" id="759272"/>
    <lineage>
        <taxon>Eukaryota</taxon>
        <taxon>Fungi</taxon>
        <taxon>Dikarya</taxon>
        <taxon>Ascomycota</taxon>
        <taxon>Pezizomycotina</taxon>
        <taxon>Sordariomycetes</taxon>
        <taxon>Sordariomycetidae</taxon>
        <taxon>Sordariales</taxon>
        <taxon>Chaetomiaceae</taxon>
        <taxon>Thermochaetoides</taxon>
    </lineage>
</organism>
<dbReference type="Proteomes" id="UP000008066">
    <property type="component" value="Unassembled WGS sequence"/>
</dbReference>
<sequence length="302" mass="32896">MSHKRKACDIHPGVDRHSDDHVCHQDEQRLRKIKILDDSDVDPLLLEISEFSNNEIAEGAAAGPAAPPTAAAIAVPAGPASVAPMLLGPAFGSAAYSQWMREQHLLQLTESSVEASFPSVLTLEELARAGLPTGHIEMDFWGRLVRVPGSMVAPQDLWPRPLGRWVWALASHLCPCSCLHQGADCGARCASETSASWGRFPRLDGSSSQRRGGADGAQHHSRFDFRNGRPVRFLSCPAARCAGSRGEAFVEADGIISYFLTVRPTLELNSPLTLDQQCRLSRLGWLTRIGQGRVMRAGMDWD</sequence>
<keyword evidence="3" id="KW-1185">Reference proteome</keyword>
<name>G0SGL5_CHATD</name>
<protein>
    <submittedName>
        <fullName evidence="2">Uncharacterized protein</fullName>
    </submittedName>
</protein>
<dbReference type="HOGENOM" id="CLU_921340_0_0_1"/>
<gene>
    <name evidence="2" type="ORF">CTHT_0066760</name>
</gene>
<dbReference type="AlphaFoldDB" id="G0SGL5"/>
<dbReference type="EMBL" id="GL988047">
    <property type="protein sequence ID" value="EGS17354.1"/>
    <property type="molecule type" value="Genomic_DNA"/>
</dbReference>
<proteinExistence type="predicted"/>